<evidence type="ECO:0000256" key="9">
    <source>
        <dbReference type="ARBA" id="ARBA00022842"/>
    </source>
</evidence>
<keyword evidence="9 12" id="KW-0460">Magnesium</keyword>
<evidence type="ECO:0000256" key="11">
    <source>
        <dbReference type="ARBA" id="ARBA00023317"/>
    </source>
</evidence>
<evidence type="ECO:0000259" key="13">
    <source>
        <dbReference type="Pfam" id="PF00224"/>
    </source>
</evidence>
<evidence type="ECO:0000256" key="10">
    <source>
        <dbReference type="ARBA" id="ARBA00023152"/>
    </source>
</evidence>
<evidence type="ECO:0000256" key="8">
    <source>
        <dbReference type="ARBA" id="ARBA00022840"/>
    </source>
</evidence>
<keyword evidence="5" id="KW-0479">Metal-binding</keyword>
<proteinExistence type="inferred from homology"/>
<evidence type="ECO:0000313" key="14">
    <source>
        <dbReference type="EMBL" id="MBK9717424.1"/>
    </source>
</evidence>
<organism evidence="14 15">
    <name type="scientific">Candidatus Defluviibacterium haderslevense</name>
    <dbReference type="NCBI Taxonomy" id="2981993"/>
    <lineage>
        <taxon>Bacteria</taxon>
        <taxon>Pseudomonadati</taxon>
        <taxon>Bacteroidota</taxon>
        <taxon>Saprospiria</taxon>
        <taxon>Saprospirales</taxon>
        <taxon>Saprospiraceae</taxon>
        <taxon>Candidatus Defluviibacterium</taxon>
    </lineage>
</organism>
<dbReference type="PRINTS" id="PR01050">
    <property type="entry name" value="PYRUVTKNASE"/>
</dbReference>
<dbReference type="Gene3D" id="3.20.20.60">
    <property type="entry name" value="Phosphoenolpyruvate-binding domains"/>
    <property type="match status" value="1"/>
</dbReference>
<dbReference type="InterPro" id="IPR001697">
    <property type="entry name" value="Pyr_Knase"/>
</dbReference>
<evidence type="ECO:0000256" key="12">
    <source>
        <dbReference type="RuleBase" id="RU000504"/>
    </source>
</evidence>
<accession>A0A9D7S9X4</accession>
<reference evidence="14 15" key="1">
    <citation type="submission" date="2020-10" db="EMBL/GenBank/DDBJ databases">
        <title>Connecting structure to function with the recovery of over 1000 high-quality activated sludge metagenome-assembled genomes encoding full-length rRNA genes using long-read sequencing.</title>
        <authorList>
            <person name="Singleton C.M."/>
            <person name="Petriglieri F."/>
            <person name="Kristensen J.M."/>
            <person name="Kirkegaard R.H."/>
            <person name="Michaelsen T.Y."/>
            <person name="Andersen M.H."/>
            <person name="Karst S.M."/>
            <person name="Dueholm M.S."/>
            <person name="Nielsen P.H."/>
            <person name="Albertsen M."/>
        </authorList>
    </citation>
    <scope>NUCLEOTIDE SEQUENCE [LARGE SCALE GENOMIC DNA]</scope>
    <source>
        <strain evidence="14">Ribe_18-Q3-R11-54_BAT3C.373</strain>
    </source>
</reference>
<comment type="caution">
    <text evidence="14">The sequence shown here is derived from an EMBL/GenBank/DDBJ whole genome shotgun (WGS) entry which is preliminary data.</text>
</comment>
<dbReference type="GO" id="GO:0005524">
    <property type="term" value="F:ATP binding"/>
    <property type="evidence" value="ECO:0007669"/>
    <property type="project" value="UniProtKB-KW"/>
</dbReference>
<gene>
    <name evidence="14" type="ORF">IPO85_07910</name>
</gene>
<evidence type="ECO:0000313" key="15">
    <source>
        <dbReference type="Proteomes" id="UP000808349"/>
    </source>
</evidence>
<evidence type="ECO:0000256" key="2">
    <source>
        <dbReference type="ARBA" id="ARBA00008663"/>
    </source>
</evidence>
<dbReference type="EC" id="2.7.1.40" evidence="3 12"/>
<dbReference type="GO" id="GO:0004743">
    <property type="term" value="F:pyruvate kinase activity"/>
    <property type="evidence" value="ECO:0007669"/>
    <property type="project" value="UniProtKB-EC"/>
</dbReference>
<dbReference type="InterPro" id="IPR040442">
    <property type="entry name" value="Pyrv_kinase-like_dom_sf"/>
</dbReference>
<evidence type="ECO:0000256" key="3">
    <source>
        <dbReference type="ARBA" id="ARBA00012142"/>
    </source>
</evidence>
<keyword evidence="8" id="KW-0067">ATP-binding</keyword>
<comment type="catalytic activity">
    <reaction evidence="12">
        <text>pyruvate + ATP = phosphoenolpyruvate + ADP + H(+)</text>
        <dbReference type="Rhea" id="RHEA:18157"/>
        <dbReference type="ChEBI" id="CHEBI:15361"/>
        <dbReference type="ChEBI" id="CHEBI:15378"/>
        <dbReference type="ChEBI" id="CHEBI:30616"/>
        <dbReference type="ChEBI" id="CHEBI:58702"/>
        <dbReference type="ChEBI" id="CHEBI:456216"/>
        <dbReference type="EC" id="2.7.1.40"/>
    </reaction>
</comment>
<evidence type="ECO:0000256" key="1">
    <source>
        <dbReference type="ARBA" id="ARBA00004997"/>
    </source>
</evidence>
<dbReference type="Pfam" id="PF00224">
    <property type="entry name" value="PK"/>
    <property type="match status" value="1"/>
</dbReference>
<dbReference type="InterPro" id="IPR015813">
    <property type="entry name" value="Pyrv/PenolPyrv_kinase-like_dom"/>
</dbReference>
<dbReference type="InterPro" id="IPR015793">
    <property type="entry name" value="Pyrv_Knase_brl"/>
</dbReference>
<dbReference type="InterPro" id="IPR015806">
    <property type="entry name" value="Pyrv_Knase_insert_dom_sf"/>
</dbReference>
<keyword evidence="4 12" id="KW-0808">Transferase</keyword>
<dbReference type="Proteomes" id="UP000808349">
    <property type="component" value="Unassembled WGS sequence"/>
</dbReference>
<evidence type="ECO:0000256" key="6">
    <source>
        <dbReference type="ARBA" id="ARBA00022741"/>
    </source>
</evidence>
<evidence type="ECO:0000256" key="4">
    <source>
        <dbReference type="ARBA" id="ARBA00022679"/>
    </source>
</evidence>
<dbReference type="InterPro" id="IPR011037">
    <property type="entry name" value="Pyrv_Knase-like_insert_dom_sf"/>
</dbReference>
<keyword evidence="10 12" id="KW-0324">Glycolysis</keyword>
<dbReference type="AlphaFoldDB" id="A0A9D7S9X4"/>
<comment type="pathway">
    <text evidence="1 12">Carbohydrate degradation; glycolysis; pyruvate from D-glyceraldehyde 3-phosphate: step 5/5.</text>
</comment>
<protein>
    <recommendedName>
        <fullName evidence="3 12">Pyruvate kinase</fullName>
        <ecNumber evidence="3 12">2.7.1.40</ecNumber>
    </recommendedName>
</protein>
<keyword evidence="6" id="KW-0547">Nucleotide-binding</keyword>
<dbReference type="GO" id="GO:0016301">
    <property type="term" value="F:kinase activity"/>
    <property type="evidence" value="ECO:0007669"/>
    <property type="project" value="UniProtKB-KW"/>
</dbReference>
<evidence type="ECO:0000256" key="7">
    <source>
        <dbReference type="ARBA" id="ARBA00022777"/>
    </source>
</evidence>
<evidence type="ECO:0000256" key="5">
    <source>
        <dbReference type="ARBA" id="ARBA00022723"/>
    </source>
</evidence>
<dbReference type="GO" id="GO:0030955">
    <property type="term" value="F:potassium ion binding"/>
    <property type="evidence" value="ECO:0007669"/>
    <property type="project" value="InterPro"/>
</dbReference>
<dbReference type="Gene3D" id="2.40.33.10">
    <property type="entry name" value="PK beta-barrel domain-like"/>
    <property type="match status" value="1"/>
</dbReference>
<comment type="similarity">
    <text evidence="2 12">Belongs to the pyruvate kinase family.</text>
</comment>
<sequence>MENKKWLNAEMHAIEKKLIDAGLNHKKLVSSLHETQQKSATNLIQYLALRNEDIRVLQDKLHQAGLSSLASSESHILKQIQSIREILGATLKDKDISQIDYYGAQNTLNKFATELFGFKKDPSIPHIMVTLDTSFENNAQLIRSLMEAGMNVARINCAHGNEKNWRSLIDAVHHASDKSGRACKIYMDIAGPKMRVDLPGKGKDKGKLKVTLGQEILLIESGEEIERNQEVISCFEHGVFTHLKEGERIIIDDGKIEGIVINKNGSNHLKITRISSKKPFIKKEKGLNLPDTQINLEALTKVDLKVIPFIAKNADLVGCSFLRTAKDVKLIKNKLKKYNNNPKLILKIETPEAVINLPSLLLEAMTEESFGVMIARGDLAVEIGFERLSEIQDEILWICEAAHAPVIWATQVLETYSKSGFATRSEITDAAHAAKAECVMLNKGDYIIDTIKLLINILNKSGGHRHKKRYSMRPLNIATHFLNHSNTIKKTSRIKSNES</sequence>
<dbReference type="SUPFAM" id="SSF51621">
    <property type="entry name" value="Phosphoenolpyruvate/pyruvate domain"/>
    <property type="match status" value="1"/>
</dbReference>
<keyword evidence="7 12" id="KW-0418">Kinase</keyword>
<name>A0A9D7S9X4_9BACT</name>
<dbReference type="PANTHER" id="PTHR11817">
    <property type="entry name" value="PYRUVATE KINASE"/>
    <property type="match status" value="1"/>
</dbReference>
<keyword evidence="11 14" id="KW-0670">Pyruvate</keyword>
<dbReference type="SUPFAM" id="SSF50800">
    <property type="entry name" value="PK beta-barrel domain-like"/>
    <property type="match status" value="1"/>
</dbReference>
<dbReference type="EMBL" id="JADKFW010000004">
    <property type="protein sequence ID" value="MBK9717424.1"/>
    <property type="molecule type" value="Genomic_DNA"/>
</dbReference>
<dbReference type="GO" id="GO:0000287">
    <property type="term" value="F:magnesium ion binding"/>
    <property type="evidence" value="ECO:0007669"/>
    <property type="project" value="InterPro"/>
</dbReference>
<feature type="domain" description="Pyruvate kinase barrel" evidence="13">
    <location>
        <begin position="128"/>
        <end position="442"/>
    </location>
</feature>